<comment type="caution">
    <text evidence="1">The sequence shown here is derived from an EMBL/GenBank/DDBJ whole genome shotgun (WGS) entry which is preliminary data.</text>
</comment>
<organism evidence="1 2">
    <name type="scientific">Pseudoxanthomonas winnipegensis</name>
    <dbReference type="NCBI Taxonomy" id="2480810"/>
    <lineage>
        <taxon>Bacteria</taxon>
        <taxon>Pseudomonadati</taxon>
        <taxon>Pseudomonadota</taxon>
        <taxon>Gammaproteobacteria</taxon>
        <taxon>Lysobacterales</taxon>
        <taxon>Lysobacteraceae</taxon>
        <taxon>Pseudoxanthomonas</taxon>
    </lineage>
</organism>
<name>A0A4Q8M389_9GAMM</name>
<sequence length="519" mass="58727">MKVDHYQLWDELKSGKLTYARELRKKGITYKEAVDRQYEPFAKLLKAAKPMADKGEALMAFVLSWMSDSVLPKNDFLFDAIEANASPEFIKQLLEMGAEFTADAQSRALYRSNYPALLVILDHVKQHKIKFKFHKDFIGLVFKNAQDDETLQAAQVLNAYLDLKGNPLACISMLERDQEKNALKIISHVPRLNFWANWIQDSDWGLRTTHGAEQLAKLEKSGQVVLTRALENADDAWVIPRIIVRMGGVGPKHLDGLVQNYKKWSRLKSGKIALPLADYYTQEQITNALIRNKAYTELIEFSRAKNYSYSVRVWEEILVGRNNDREWDEGYVDFFIKHGVDPNFILGRVTKNELIDVMLQKGATLHGNQYFPTHELVKSNTYIDGIQLSSGAIKDALDLTERDAQGALPVAYAKSVAQLEGLIELGSPLSNVDAHGASVLDISVKNKFGTSEYIMGCCADEYMDFSQKPYPDQPSFLDWARGYWKKEVGEQAEIYAQKHALAESIGMKSAPRKSGGRIM</sequence>
<dbReference type="AlphaFoldDB" id="A0A4Q8M389"/>
<dbReference type="Proteomes" id="UP000294164">
    <property type="component" value="Unassembled WGS sequence"/>
</dbReference>
<accession>A0A4Q8M389</accession>
<evidence type="ECO:0008006" key="3">
    <source>
        <dbReference type="Google" id="ProtNLM"/>
    </source>
</evidence>
<evidence type="ECO:0000313" key="1">
    <source>
        <dbReference type="EMBL" id="TAA41571.1"/>
    </source>
</evidence>
<dbReference type="RefSeq" id="WP_130534731.1">
    <property type="nucleotide sequence ID" value="NZ_SHMG01000006.1"/>
</dbReference>
<evidence type="ECO:0000313" key="2">
    <source>
        <dbReference type="Proteomes" id="UP000294164"/>
    </source>
</evidence>
<gene>
    <name evidence="1" type="ORF">EA655_11565</name>
</gene>
<dbReference type="EMBL" id="SHMG01000006">
    <property type="protein sequence ID" value="TAA41571.1"/>
    <property type="molecule type" value="Genomic_DNA"/>
</dbReference>
<reference evidence="1 2" key="1">
    <citation type="submission" date="2019-02" db="EMBL/GenBank/DDBJ databases">
        <title>WGS of Pseudoxanthomonas species novum from clinical isolates.</title>
        <authorList>
            <person name="Bernier A.-M."/>
            <person name="Bernard K."/>
            <person name="Vachon A."/>
        </authorList>
    </citation>
    <scope>NUCLEOTIDE SEQUENCE [LARGE SCALE GENOMIC DNA]</scope>
    <source>
        <strain evidence="1 2">NML130969</strain>
    </source>
</reference>
<proteinExistence type="predicted"/>
<protein>
    <recommendedName>
        <fullName evidence="3">Ankyrin repeat domain-containing protein</fullName>
    </recommendedName>
</protein>